<dbReference type="EMBL" id="HBFP01007174">
    <property type="protein sequence ID" value="CAD8820750.1"/>
    <property type="molecule type" value="Transcribed_RNA"/>
</dbReference>
<feature type="compositionally biased region" description="Polar residues" evidence="1">
    <location>
        <begin position="100"/>
        <end position="109"/>
    </location>
</feature>
<proteinExistence type="predicted"/>
<gene>
    <name evidence="2" type="ORF">TOLI1172_LOCUS5144</name>
</gene>
<protein>
    <submittedName>
        <fullName evidence="2">Uncharacterized protein</fullName>
    </submittedName>
</protein>
<dbReference type="AlphaFoldDB" id="A0A7S0ZG42"/>
<evidence type="ECO:0000256" key="1">
    <source>
        <dbReference type="SAM" id="MobiDB-lite"/>
    </source>
</evidence>
<reference evidence="2" key="1">
    <citation type="submission" date="2021-01" db="EMBL/GenBank/DDBJ databases">
        <authorList>
            <person name="Corre E."/>
            <person name="Pelletier E."/>
            <person name="Niang G."/>
            <person name="Scheremetjew M."/>
            <person name="Finn R."/>
            <person name="Kale V."/>
            <person name="Holt S."/>
            <person name="Cochrane G."/>
            <person name="Meng A."/>
            <person name="Brown T."/>
            <person name="Cohen L."/>
        </authorList>
    </citation>
    <scope>NUCLEOTIDE SEQUENCE</scope>
    <source>
        <strain evidence="2">CCMP3278</strain>
    </source>
</reference>
<feature type="region of interest" description="Disordered" evidence="1">
    <location>
        <begin position="73"/>
        <end position="109"/>
    </location>
</feature>
<name>A0A7S0ZG42_9RHOD</name>
<evidence type="ECO:0000313" key="2">
    <source>
        <dbReference type="EMBL" id="CAD8820750.1"/>
    </source>
</evidence>
<accession>A0A7S0ZG42</accession>
<sequence length="125" mass="14510">METFVSWFSGFQNELEDAKYWAEQTFGFFEDEEINENTIANESTLSREQALALWNSMDLRLERDRFENEVVVNAPTQKHHKKMHRPSKKAESEKEDSDVESQASSTSSMKSVCFNETVVVVTFET</sequence>
<organism evidence="2">
    <name type="scientific">Timspurckia oligopyrenoides</name>
    <dbReference type="NCBI Taxonomy" id="708627"/>
    <lineage>
        <taxon>Eukaryota</taxon>
        <taxon>Rhodophyta</taxon>
        <taxon>Bangiophyceae</taxon>
        <taxon>Porphyridiales</taxon>
        <taxon>Porphyridiaceae</taxon>
        <taxon>Timspurckia</taxon>
    </lineage>
</organism>
<feature type="compositionally biased region" description="Basic residues" evidence="1">
    <location>
        <begin position="77"/>
        <end position="87"/>
    </location>
</feature>